<protein>
    <submittedName>
        <fullName evidence="6">ABC transporter substrate-binding protein</fullName>
    </submittedName>
</protein>
<evidence type="ECO:0000256" key="4">
    <source>
        <dbReference type="ARBA" id="ARBA00022970"/>
    </source>
</evidence>
<keyword evidence="7" id="KW-1185">Reference proteome</keyword>
<dbReference type="InterPro" id="IPR000709">
    <property type="entry name" value="Leu_Ile_Val-bd"/>
</dbReference>
<proteinExistence type="inferred from homology"/>
<evidence type="ECO:0000259" key="5">
    <source>
        <dbReference type="Pfam" id="PF13458"/>
    </source>
</evidence>
<keyword evidence="2" id="KW-0813">Transport</keyword>
<keyword evidence="3" id="KW-0732">Signal</keyword>
<dbReference type="InterPro" id="IPR028082">
    <property type="entry name" value="Peripla_BP_I"/>
</dbReference>
<dbReference type="PANTHER" id="PTHR30483:SF37">
    <property type="entry name" value="ABC TRANSPORTER SUBSTRATE-BINDING PROTEIN"/>
    <property type="match status" value="1"/>
</dbReference>
<evidence type="ECO:0000313" key="6">
    <source>
        <dbReference type="EMBL" id="RVU39727.1"/>
    </source>
</evidence>
<dbReference type="CDD" id="cd06330">
    <property type="entry name" value="PBP1_As_SBP-like"/>
    <property type="match status" value="1"/>
</dbReference>
<comment type="similarity">
    <text evidence="1">Belongs to the leucine-binding protein family.</text>
</comment>
<dbReference type="Proteomes" id="UP000287447">
    <property type="component" value="Unassembled WGS sequence"/>
</dbReference>
<evidence type="ECO:0000256" key="3">
    <source>
        <dbReference type="ARBA" id="ARBA00022729"/>
    </source>
</evidence>
<feature type="domain" description="Leucine-binding protein" evidence="5">
    <location>
        <begin position="19"/>
        <end position="356"/>
    </location>
</feature>
<organism evidence="6 7">
    <name type="scientific">Hwanghaeella grinnelliae</name>
    <dbReference type="NCBI Taxonomy" id="2500179"/>
    <lineage>
        <taxon>Bacteria</taxon>
        <taxon>Pseudomonadati</taxon>
        <taxon>Pseudomonadota</taxon>
        <taxon>Alphaproteobacteria</taxon>
        <taxon>Rhodospirillales</taxon>
        <taxon>Rhodospirillaceae</taxon>
        <taxon>Hwanghaeella</taxon>
    </lineage>
</organism>
<dbReference type="Gene3D" id="3.40.50.2300">
    <property type="match status" value="2"/>
</dbReference>
<dbReference type="GO" id="GO:0006865">
    <property type="term" value="P:amino acid transport"/>
    <property type="evidence" value="ECO:0007669"/>
    <property type="project" value="UniProtKB-KW"/>
</dbReference>
<dbReference type="EMBL" id="SADE01000001">
    <property type="protein sequence ID" value="RVU39727.1"/>
    <property type="molecule type" value="Genomic_DNA"/>
</dbReference>
<comment type="caution">
    <text evidence="6">The sequence shown here is derived from an EMBL/GenBank/DDBJ whole genome shotgun (WGS) entry which is preliminary data.</text>
</comment>
<reference evidence="7" key="1">
    <citation type="submission" date="2019-01" db="EMBL/GenBank/DDBJ databases">
        <title>Gri0909 isolated from a small marine red alga.</title>
        <authorList>
            <person name="Kim J."/>
            <person name="Jeong S.E."/>
            <person name="Jeon C.O."/>
        </authorList>
    </citation>
    <scope>NUCLEOTIDE SEQUENCE [LARGE SCALE GENOMIC DNA]</scope>
    <source>
        <strain evidence="7">Gri0909</strain>
    </source>
</reference>
<name>A0A3S3USS1_9PROT</name>
<evidence type="ECO:0000256" key="1">
    <source>
        <dbReference type="ARBA" id="ARBA00010062"/>
    </source>
</evidence>
<dbReference type="PANTHER" id="PTHR30483">
    <property type="entry name" value="LEUCINE-SPECIFIC-BINDING PROTEIN"/>
    <property type="match status" value="1"/>
</dbReference>
<dbReference type="Pfam" id="PF13458">
    <property type="entry name" value="Peripla_BP_6"/>
    <property type="match status" value="1"/>
</dbReference>
<evidence type="ECO:0000256" key="2">
    <source>
        <dbReference type="ARBA" id="ARBA00022448"/>
    </source>
</evidence>
<dbReference type="PRINTS" id="PR00337">
    <property type="entry name" value="LEUILEVALBP"/>
</dbReference>
<dbReference type="SUPFAM" id="SSF53822">
    <property type="entry name" value="Periplasmic binding protein-like I"/>
    <property type="match status" value="1"/>
</dbReference>
<dbReference type="InterPro" id="IPR028081">
    <property type="entry name" value="Leu-bd"/>
</dbReference>
<dbReference type="AlphaFoldDB" id="A0A3S3USS1"/>
<sequence>MGSLALTSMHGTANAADAIKIGEINSYTSLPAFTVPYKQGWELAVEEINAAGGVLGRPLEVISRDDAGKPGDAVRIVEELLSRDKVDLIAGTFFSHIGLAVADVAKRQKVFFMAAEPLSDAMVWSKGNRYTFRLRPSTHMQASMLAEEAAKLPAKTWATIAPNYKYGQDAVAAFQRLLKERRPDVKFVAAQWPALFKIDAGAEAEALAAANPDAIYNVTFGGDLSKFVREGSLRGLFKDRTVVSLLTGEPEYLEPLKDETPDGWIVTGYPWYAINTPEHKAFVNAYDEKFGESPKVGSLVGYNTFMSIAAIIEKAGSTDTEAMVDAAEGIEVSTPIGPITFRKSDHQSTMGAFVGRTAVQNGNGVMVDWRYANGADHLPGPDEVKHLRAGN</sequence>
<keyword evidence="4" id="KW-0029">Amino-acid transport</keyword>
<gene>
    <name evidence="6" type="ORF">EOI86_03125</name>
</gene>
<evidence type="ECO:0000313" key="7">
    <source>
        <dbReference type="Proteomes" id="UP000287447"/>
    </source>
</evidence>
<dbReference type="InterPro" id="IPR051010">
    <property type="entry name" value="BCAA_transport"/>
</dbReference>
<accession>A0A3S3USS1</accession>
<dbReference type="OrthoDB" id="9783240at2"/>